<evidence type="ECO:0000256" key="3">
    <source>
        <dbReference type="ARBA" id="ARBA00022884"/>
    </source>
</evidence>
<feature type="compositionally biased region" description="Polar residues" evidence="7">
    <location>
        <begin position="224"/>
        <end position="247"/>
    </location>
</feature>
<evidence type="ECO:0000256" key="4">
    <source>
        <dbReference type="ARBA" id="ARBA00023015"/>
    </source>
</evidence>
<dbReference type="GO" id="GO:0006353">
    <property type="term" value="P:DNA-templated transcription termination"/>
    <property type="evidence" value="ECO:0007669"/>
    <property type="project" value="UniProtKB-UniRule"/>
</dbReference>
<evidence type="ECO:0000313" key="10">
    <source>
        <dbReference type="Proteomes" id="UP000321903"/>
    </source>
</evidence>
<evidence type="ECO:0000256" key="6">
    <source>
        <dbReference type="HAMAP-Rule" id="MF_00073"/>
    </source>
</evidence>
<feature type="region of interest" description="Disordered" evidence="7">
    <location>
        <begin position="212"/>
        <end position="284"/>
    </location>
</feature>
<keyword evidence="2 6" id="KW-0889">Transcription antitermination</keyword>
<dbReference type="HAMAP" id="MF_00073">
    <property type="entry name" value="NusB"/>
    <property type="match status" value="1"/>
</dbReference>
<feature type="region of interest" description="Disordered" evidence="7">
    <location>
        <begin position="356"/>
        <end position="396"/>
    </location>
</feature>
<dbReference type="InterPro" id="IPR006027">
    <property type="entry name" value="NusB_RsmB_TIM44"/>
</dbReference>
<name>A0A5C6ZYY7_9GAMM</name>
<feature type="compositionally biased region" description="Low complexity" evidence="7">
    <location>
        <begin position="256"/>
        <end position="269"/>
    </location>
</feature>
<evidence type="ECO:0000256" key="1">
    <source>
        <dbReference type="ARBA" id="ARBA00005952"/>
    </source>
</evidence>
<evidence type="ECO:0000259" key="8">
    <source>
        <dbReference type="Pfam" id="PF01029"/>
    </source>
</evidence>
<evidence type="ECO:0000256" key="2">
    <source>
        <dbReference type="ARBA" id="ARBA00022814"/>
    </source>
</evidence>
<dbReference type="OrthoDB" id="9789556at2"/>
<evidence type="ECO:0000256" key="7">
    <source>
        <dbReference type="SAM" id="MobiDB-lite"/>
    </source>
</evidence>
<evidence type="ECO:0000256" key="5">
    <source>
        <dbReference type="ARBA" id="ARBA00023163"/>
    </source>
</evidence>
<evidence type="ECO:0000313" key="9">
    <source>
        <dbReference type="EMBL" id="TXD96257.1"/>
    </source>
</evidence>
<proteinExistence type="inferred from homology"/>
<keyword evidence="3 6" id="KW-0694">RNA-binding</keyword>
<keyword evidence="4 6" id="KW-0805">Transcription regulation</keyword>
<reference evidence="9 10" key="1">
    <citation type="submission" date="2019-08" db="EMBL/GenBank/DDBJ databases">
        <title>Genome sequence of Psychrobacter frigidicola ACAM304 (type strain).</title>
        <authorList>
            <person name="Bowman J.P."/>
        </authorList>
    </citation>
    <scope>NUCLEOTIDE SEQUENCE [LARGE SCALE GENOMIC DNA]</scope>
    <source>
        <strain evidence="9 10">ACAM 304</strain>
    </source>
</reference>
<sequence length="396" mass="43068">MTDQLKRAISAAKTAQSNSEQAEAISVASSSAGEQHFDMSESSYKTSHTAVRKARRFAMQGLYEWLMTDRRFDTTGKLGWKDNTPHDIAARTRATNAMHTVHIGYYHEMMRDIPEQIDTLDALINQHLDREIDKLDTVEHAILLIGAYELQNRLEIPYKVVLDEAMKLNNHFGATDAHKLINAVLDRMAIELREVEVQADIKGNLRTSQKAAVKQATAPAAQAEMTTDSDNDSKPTASTKPRISASKTAVKRNRPNKANAGTSTAKAAAENSIKAQAESAKPVPTDKVEDVINASVAAINSDDVAVNNEAVIDEAIDNLNADNENTDSLVDEKNINESAANEKTADDNVVVSVEPSITNSDLSSAEVPKTEVANTKTEDSEVHSAAIDDSNSKSND</sequence>
<comment type="similarity">
    <text evidence="1 6">Belongs to the NusB family.</text>
</comment>
<feature type="region of interest" description="Disordered" evidence="7">
    <location>
        <begin position="1"/>
        <end position="30"/>
    </location>
</feature>
<feature type="compositionally biased region" description="Low complexity" evidence="7">
    <location>
        <begin position="212"/>
        <end position="223"/>
    </location>
</feature>
<dbReference type="Proteomes" id="UP000321903">
    <property type="component" value="Unassembled WGS sequence"/>
</dbReference>
<keyword evidence="10" id="KW-1185">Reference proteome</keyword>
<dbReference type="InterPro" id="IPR011605">
    <property type="entry name" value="NusB_fam"/>
</dbReference>
<dbReference type="SUPFAM" id="SSF48013">
    <property type="entry name" value="NusB-like"/>
    <property type="match status" value="1"/>
</dbReference>
<dbReference type="GO" id="GO:0003723">
    <property type="term" value="F:RNA binding"/>
    <property type="evidence" value="ECO:0007669"/>
    <property type="project" value="UniProtKB-UniRule"/>
</dbReference>
<protein>
    <recommendedName>
        <fullName evidence="6">Transcription antitermination protein NusB</fullName>
    </recommendedName>
    <alternativeName>
        <fullName evidence="6">Antitermination factor NusB</fullName>
    </alternativeName>
</protein>
<organism evidence="9 10">
    <name type="scientific">Psychrobacter frigidicola</name>
    <dbReference type="NCBI Taxonomy" id="45611"/>
    <lineage>
        <taxon>Bacteria</taxon>
        <taxon>Pseudomonadati</taxon>
        <taxon>Pseudomonadota</taxon>
        <taxon>Gammaproteobacteria</taxon>
        <taxon>Moraxellales</taxon>
        <taxon>Moraxellaceae</taxon>
        <taxon>Psychrobacter</taxon>
    </lineage>
</organism>
<dbReference type="NCBIfam" id="TIGR01951">
    <property type="entry name" value="nusB"/>
    <property type="match status" value="1"/>
</dbReference>
<dbReference type="AlphaFoldDB" id="A0A5C6ZYY7"/>
<dbReference type="InterPro" id="IPR035926">
    <property type="entry name" value="NusB-like_sf"/>
</dbReference>
<dbReference type="GO" id="GO:0031564">
    <property type="term" value="P:transcription antitermination"/>
    <property type="evidence" value="ECO:0007669"/>
    <property type="project" value="UniProtKB-KW"/>
</dbReference>
<dbReference type="PANTHER" id="PTHR11078">
    <property type="entry name" value="N UTILIZATION SUBSTANCE PROTEIN B-RELATED"/>
    <property type="match status" value="1"/>
</dbReference>
<dbReference type="GO" id="GO:0005829">
    <property type="term" value="C:cytosol"/>
    <property type="evidence" value="ECO:0007669"/>
    <property type="project" value="TreeGrafter"/>
</dbReference>
<gene>
    <name evidence="6 9" type="primary">nusB</name>
    <name evidence="9" type="ORF">ES754_11540</name>
</gene>
<accession>A0A5C6ZYY7</accession>
<dbReference type="PANTHER" id="PTHR11078:SF3">
    <property type="entry name" value="ANTITERMINATION NUSB DOMAIN-CONTAINING PROTEIN"/>
    <property type="match status" value="1"/>
</dbReference>
<feature type="compositionally biased region" description="Polar residues" evidence="7">
    <location>
        <begin position="13"/>
        <end position="30"/>
    </location>
</feature>
<feature type="domain" description="NusB/RsmB/TIM44" evidence="8">
    <location>
        <begin position="52"/>
        <end position="189"/>
    </location>
</feature>
<keyword evidence="5 6" id="KW-0804">Transcription</keyword>
<comment type="caution">
    <text evidence="9">The sequence shown here is derived from an EMBL/GenBank/DDBJ whole genome shotgun (WGS) entry which is preliminary data.</text>
</comment>
<dbReference type="RefSeq" id="WP_147224353.1">
    <property type="nucleotide sequence ID" value="NZ_CAJGYY010000001.1"/>
</dbReference>
<dbReference type="EMBL" id="VORZ01000004">
    <property type="protein sequence ID" value="TXD96257.1"/>
    <property type="molecule type" value="Genomic_DNA"/>
</dbReference>
<dbReference type="Pfam" id="PF01029">
    <property type="entry name" value="NusB"/>
    <property type="match status" value="1"/>
</dbReference>
<dbReference type="Gene3D" id="1.10.940.10">
    <property type="entry name" value="NusB-like"/>
    <property type="match status" value="1"/>
</dbReference>
<comment type="function">
    <text evidence="6">Involved in transcription antitermination. Required for transcription of ribosomal RNA (rRNA) genes. Binds specifically to the boxA antiterminator sequence of the ribosomal RNA (rrn) operons.</text>
</comment>